<protein>
    <submittedName>
        <fullName evidence="2">Uncharacterized protein</fullName>
    </submittedName>
</protein>
<evidence type="ECO:0000313" key="4">
    <source>
        <dbReference type="Proteomes" id="UP000175707"/>
    </source>
</evidence>
<proteinExistence type="predicted"/>
<accession>A0A1E7YS01</accession>
<dbReference type="Proteomes" id="UP000175616">
    <property type="component" value="Unassembled WGS sequence"/>
</dbReference>
<organism evidence="2 4">
    <name type="scientific">Acidithiobacillus caldus</name>
    <dbReference type="NCBI Taxonomy" id="33059"/>
    <lineage>
        <taxon>Bacteria</taxon>
        <taxon>Pseudomonadati</taxon>
        <taxon>Pseudomonadota</taxon>
        <taxon>Acidithiobacillia</taxon>
        <taxon>Acidithiobacillales</taxon>
        <taxon>Acidithiobacillaceae</taxon>
        <taxon>Acidithiobacillus</taxon>
    </lineage>
</organism>
<evidence type="ECO:0000313" key="2">
    <source>
        <dbReference type="EMBL" id="OFC41324.1"/>
    </source>
</evidence>
<reference evidence="3 4" key="1">
    <citation type="submission" date="2016-06" db="EMBL/GenBank/DDBJ databases">
        <title>Gene turnover analysis identifies the evolutionary adaptation of the extremophile Acidithiobacillus caldus.</title>
        <authorList>
            <person name="Zhang X."/>
        </authorList>
    </citation>
    <scope>NUCLEOTIDE SEQUENCE [LARGE SCALE GENOMIC DNA]</scope>
    <source>
        <strain evidence="1 3">DX</strain>
        <strain evidence="2 4">S1</strain>
    </source>
</reference>
<comment type="caution">
    <text evidence="2">The sequence shown here is derived from an EMBL/GenBank/DDBJ whole genome shotgun (WGS) entry which is preliminary data.</text>
</comment>
<evidence type="ECO:0000313" key="3">
    <source>
        <dbReference type="Proteomes" id="UP000175616"/>
    </source>
</evidence>
<dbReference type="AlphaFoldDB" id="A0A1E7YS01"/>
<gene>
    <name evidence="1" type="ORF">BAE27_05565</name>
    <name evidence="2" type="ORF">BAE30_16070</name>
</gene>
<sequence>MPKFKKVDFCFMNGEVEESFSADIRINADGEFYCEVPGQIGELIYHAKPEKARVFYKMSGLDHYTLYAKDYESLLAAIRKAIKETLEPEITETQVIRYRIEVDAAVAVDDQGNVCPNAGWPNAKWLPSEVFGRSPAGSPQSLSIQACAMTKKVIRYPGGKTEVKYTPFYAGGDHFGRENPAELLNAWNGHIYSDKAKEIPYTNENALFFHRLLLGMTQLILMIQTATFEQKDLLATIAKCSNGSNLLPDLSSATSLTSTKA</sequence>
<dbReference type="EMBL" id="LZYH01001101">
    <property type="protein sequence ID" value="OFC41324.1"/>
    <property type="molecule type" value="Genomic_DNA"/>
</dbReference>
<dbReference type="RefSeq" id="WP_070113575.1">
    <property type="nucleotide sequence ID" value="NZ_JAAOMM010000195.1"/>
</dbReference>
<dbReference type="Proteomes" id="UP000175707">
    <property type="component" value="Unassembled WGS sequence"/>
</dbReference>
<name>A0A1E7YS01_9PROT</name>
<dbReference type="EMBL" id="LZYE01000136">
    <property type="protein sequence ID" value="OFC36732.1"/>
    <property type="molecule type" value="Genomic_DNA"/>
</dbReference>
<evidence type="ECO:0000313" key="1">
    <source>
        <dbReference type="EMBL" id="OFC36732.1"/>
    </source>
</evidence>